<accession>A0A1W6EVY0</accession>
<dbReference type="SUPFAM" id="SSF49464">
    <property type="entry name" value="Carboxypeptidase regulatory domain-like"/>
    <property type="match status" value="4"/>
</dbReference>
<keyword evidence="10" id="KW-1133">Transmembrane helix</keyword>
<dbReference type="SMART" id="SM00631">
    <property type="entry name" value="Zn_pept"/>
    <property type="match status" value="2"/>
</dbReference>
<dbReference type="EMBL" id="KY563465">
    <property type="protein sequence ID" value="ARK19874.1"/>
    <property type="molecule type" value="mRNA"/>
</dbReference>
<protein>
    <submittedName>
        <fullName evidence="13">Carboxypeptidase D</fullName>
    </submittedName>
</protein>
<keyword evidence="10" id="KW-0812">Transmembrane</keyword>
<evidence type="ECO:0000256" key="11">
    <source>
        <dbReference type="SAM" id="SignalP"/>
    </source>
</evidence>
<comment type="similarity">
    <text evidence="2 9">Belongs to the peptidase M14 family.</text>
</comment>
<dbReference type="SUPFAM" id="SSF53187">
    <property type="entry name" value="Zn-dependent exopeptidases"/>
    <property type="match status" value="4"/>
</dbReference>
<dbReference type="Pfam" id="PF13620">
    <property type="entry name" value="CarboxypepD_reg"/>
    <property type="match status" value="2"/>
</dbReference>
<evidence type="ECO:0000256" key="8">
    <source>
        <dbReference type="ARBA" id="ARBA00023180"/>
    </source>
</evidence>
<dbReference type="GO" id="GO:0008270">
    <property type="term" value="F:zinc ion binding"/>
    <property type="evidence" value="ECO:0007669"/>
    <property type="project" value="InterPro"/>
</dbReference>
<dbReference type="Gene3D" id="2.60.40.1120">
    <property type="entry name" value="Carboxypeptidase-like, regulatory domain"/>
    <property type="match status" value="4"/>
</dbReference>
<evidence type="ECO:0000256" key="3">
    <source>
        <dbReference type="ARBA" id="ARBA00022645"/>
    </source>
</evidence>
<evidence type="ECO:0000256" key="6">
    <source>
        <dbReference type="ARBA" id="ARBA00022801"/>
    </source>
</evidence>
<feature type="domain" description="Peptidase M14" evidence="12">
    <location>
        <begin position="858"/>
        <end position="1109"/>
    </location>
</feature>
<reference evidence="13" key="1">
    <citation type="submission" date="2017-02" db="EMBL/GenBank/DDBJ databases">
        <title>Parasitoid Jewel Wasp Mounts Multi-Pronged Neurochemical Attack to Hijack a Host Brain.</title>
        <authorList>
            <person name="Arvidson R.S."/>
            <person name="Kaiser M."/>
            <person name="Libersat F."/>
            <person name="Adams M.E."/>
        </authorList>
    </citation>
    <scope>NUCLEOTIDE SEQUENCE</scope>
    <source>
        <strain evidence="13">92</strain>
    </source>
</reference>
<evidence type="ECO:0000256" key="1">
    <source>
        <dbReference type="ARBA" id="ARBA00001947"/>
    </source>
</evidence>
<evidence type="ECO:0000256" key="4">
    <source>
        <dbReference type="ARBA" id="ARBA00022670"/>
    </source>
</evidence>
<dbReference type="PRINTS" id="PR00765">
    <property type="entry name" value="CRBOXYPTASEA"/>
</dbReference>
<proteinExistence type="evidence at transcript level"/>
<evidence type="ECO:0000256" key="5">
    <source>
        <dbReference type="ARBA" id="ARBA00022723"/>
    </source>
</evidence>
<comment type="caution">
    <text evidence="9">Lacks conserved residue(s) required for the propagation of feature annotation.</text>
</comment>
<keyword evidence="4" id="KW-0645">Protease</keyword>
<keyword evidence="6" id="KW-0378">Hydrolase</keyword>
<dbReference type="PANTHER" id="PTHR11532:SF62">
    <property type="entry name" value="CARBOXYPEPTIDASE D"/>
    <property type="match status" value="1"/>
</dbReference>
<keyword evidence="3 13" id="KW-0121">Carboxypeptidase</keyword>
<evidence type="ECO:0000259" key="12">
    <source>
        <dbReference type="PROSITE" id="PS52035"/>
    </source>
</evidence>
<dbReference type="CDD" id="cd11308">
    <property type="entry name" value="Peptidase_M14NE-CP-C_like"/>
    <property type="match status" value="3"/>
</dbReference>
<feature type="transmembrane region" description="Helical" evidence="10">
    <location>
        <begin position="1565"/>
        <end position="1588"/>
    </location>
</feature>
<dbReference type="InterPro" id="IPR057247">
    <property type="entry name" value="CARBOXYPEPT_ZN_2"/>
</dbReference>
<dbReference type="PROSITE" id="PS00132">
    <property type="entry name" value="CARBOXYPEPT_ZN_1"/>
    <property type="match status" value="2"/>
</dbReference>
<dbReference type="CDD" id="cd03868">
    <property type="entry name" value="M14_CPD_I"/>
    <property type="match status" value="1"/>
</dbReference>
<feature type="active site" description="Proton donor/acceptor" evidence="9">
    <location>
        <position position="723"/>
    </location>
</feature>
<dbReference type="InterPro" id="IPR057246">
    <property type="entry name" value="CARBOXYPEPT_ZN_1"/>
</dbReference>
<dbReference type="FunFam" id="3.40.630.10:FF:000020">
    <property type="entry name" value="Carboxypeptidase D"/>
    <property type="match status" value="2"/>
</dbReference>
<dbReference type="GO" id="GO:0006518">
    <property type="term" value="P:peptide metabolic process"/>
    <property type="evidence" value="ECO:0007669"/>
    <property type="project" value="TreeGrafter"/>
</dbReference>
<dbReference type="Gene3D" id="3.40.630.10">
    <property type="entry name" value="Zn peptidases"/>
    <property type="match status" value="5"/>
</dbReference>
<organism evidence="13">
    <name type="scientific">Ampulex compressa</name>
    <name type="common">Emerald cockroach wasp</name>
    <dbReference type="NCBI Taxonomy" id="860918"/>
    <lineage>
        <taxon>Eukaryota</taxon>
        <taxon>Metazoa</taxon>
        <taxon>Ecdysozoa</taxon>
        <taxon>Arthropoda</taxon>
        <taxon>Hexapoda</taxon>
        <taxon>Insecta</taxon>
        <taxon>Pterygota</taxon>
        <taxon>Neoptera</taxon>
        <taxon>Endopterygota</taxon>
        <taxon>Hymenoptera</taxon>
        <taxon>Apocrita</taxon>
        <taxon>Aculeata</taxon>
        <taxon>Apoidea</taxon>
        <taxon>Ampulicidae</taxon>
        <taxon>Ampulicini</taxon>
        <taxon>Ampulex</taxon>
    </lineage>
</organism>
<keyword evidence="10" id="KW-0472">Membrane</keyword>
<name>A0A1W6EVY0_AMPCP</name>
<feature type="active site" description="Proton donor/acceptor" evidence="9">
    <location>
        <position position="308"/>
    </location>
</feature>
<dbReference type="PROSITE" id="PS00133">
    <property type="entry name" value="CARBOXYPEPT_ZN_2"/>
    <property type="match status" value="2"/>
</dbReference>
<dbReference type="InterPro" id="IPR008969">
    <property type="entry name" value="CarboxyPept-like_regulatory"/>
</dbReference>
<feature type="domain" description="Peptidase M14" evidence="12">
    <location>
        <begin position="1200"/>
        <end position="1477"/>
    </location>
</feature>
<keyword evidence="8" id="KW-0325">Glycoprotein</keyword>
<dbReference type="CDD" id="cd03858">
    <property type="entry name" value="M14_CP_N-E_like"/>
    <property type="match status" value="1"/>
</dbReference>
<dbReference type="GO" id="GO:0016485">
    <property type="term" value="P:protein processing"/>
    <property type="evidence" value="ECO:0007669"/>
    <property type="project" value="TreeGrafter"/>
</dbReference>
<dbReference type="FunFam" id="2.60.40.1120:FF:000016">
    <property type="entry name" value="carboxypeptidase D isoform X2"/>
    <property type="match status" value="1"/>
</dbReference>
<feature type="domain" description="Peptidase M14" evidence="12">
    <location>
        <begin position="38"/>
        <end position="338"/>
    </location>
</feature>
<dbReference type="GO" id="GO:0005615">
    <property type="term" value="C:extracellular space"/>
    <property type="evidence" value="ECO:0007669"/>
    <property type="project" value="TreeGrafter"/>
</dbReference>
<dbReference type="Pfam" id="PF00246">
    <property type="entry name" value="Peptidase_M14"/>
    <property type="match status" value="4"/>
</dbReference>
<dbReference type="GO" id="GO:0004181">
    <property type="term" value="F:metallocarboxypeptidase activity"/>
    <property type="evidence" value="ECO:0007669"/>
    <property type="project" value="InterPro"/>
</dbReference>
<evidence type="ECO:0000256" key="2">
    <source>
        <dbReference type="ARBA" id="ARBA00005988"/>
    </source>
</evidence>
<evidence type="ECO:0000256" key="9">
    <source>
        <dbReference type="PROSITE-ProRule" id="PRU01379"/>
    </source>
</evidence>
<feature type="signal peptide" evidence="11">
    <location>
        <begin position="1"/>
        <end position="21"/>
    </location>
</feature>
<evidence type="ECO:0000256" key="7">
    <source>
        <dbReference type="ARBA" id="ARBA00022833"/>
    </source>
</evidence>
<keyword evidence="11" id="KW-0732">Signal</keyword>
<evidence type="ECO:0000256" key="10">
    <source>
        <dbReference type="SAM" id="Phobius"/>
    </source>
</evidence>
<keyword evidence="5" id="KW-0479">Metal-binding</keyword>
<dbReference type="PANTHER" id="PTHR11532">
    <property type="entry name" value="PROTEASE M14 CARBOXYPEPTIDASE"/>
    <property type="match status" value="1"/>
</dbReference>
<dbReference type="PROSITE" id="PS52035">
    <property type="entry name" value="PEPTIDASE_M14"/>
    <property type="match status" value="4"/>
</dbReference>
<feature type="chain" id="PRO_5011964082" evidence="11">
    <location>
        <begin position="22"/>
        <end position="1677"/>
    </location>
</feature>
<evidence type="ECO:0000313" key="13">
    <source>
        <dbReference type="EMBL" id="ARK19874.1"/>
    </source>
</evidence>
<dbReference type="InterPro" id="IPR050753">
    <property type="entry name" value="Peptidase_M14_domain"/>
</dbReference>
<keyword evidence="7" id="KW-0862">Zinc</keyword>
<comment type="cofactor">
    <cofactor evidence="1">
        <name>Zn(2+)</name>
        <dbReference type="ChEBI" id="CHEBI:29105"/>
    </cofactor>
</comment>
<sequence>MLGMDPRYFVLLNCVLLTVHGFVLNTSERPQDEFVLPSYTHYDELKQLCTTLMQTYPDLVKVFSIGKSAEGRDLLVLEISENVKERSLGEPMVKYVANMHGDEAVGRELMVYLAQYLLQNYGKDERVTKLVNSTDIFLMPSLNPDGFEHSQEGKCDSKKDFIGRGNANNVDLNRDFPDQFDRRISQLRKGSSILDGRQNETVAMMTWIVNEPFVLSGNLHGGAVVASYPYDSGISRTCCIESKSPDDALFKYLAHTYADNHPLMRSGDSCPPEKFTGGVTNGAHWYEVVGGMQDFNYVRSNAFEITLELSCCKYPPASLMPRHWQLNKESLLKYLEQAHIGVKGIVRDTNGSPVETAHIIVQGINHNITTTARGEYWRLLLPGTYTIHVVAWGYEPSEAKIVTVEEGKPTILNFTLMADSYYEPAKENSNNIEETMRPVDEYGFFHHTKFKHHNYVAMEKYLKELNENYPNITKLYTIGKSVQGRQLYVMEITENPGKHDFSKPEVKYIANMHGNEVVGREVLLLLLRYLCENYLSDARVTQIVKSIRLHVLPSMNPDGYEISKEGDVFGMRGRTNAHDADLNRNFPDQYETNNNNQYPEPETKAVINWIEQIPFVLSADLHGGALVANYPYDNAPSYMQNGENRSPDDDVFKMLALTYSNAHPRMHLGEPCPPMSDNPLQSKTLLEERFPNGITNGAAWYSVSGGMQDYNYIHSNDFEITLELGCTKFPNASDLPKFWQQNREPLLRFIEMSRKGVHGLVRSSIGNPIPHAKVSVMGIKHDIYTAEGGDYWRLLVPGKYNITVSATGFESLTQSVIVPSGAQLGEGEAILDFTLMRDDPEHWSSAYDFRLMANLQNGYLKNAELNARFSQLENHQPDVAEFKAGDSLVSMAIHSLKITHDMGAPEENKFHIALVGGLFASQPVGREVLLRLATHILMGNQIGNPPIKRVLDNAVLHFLPGIDPGFDDIRNIEDCNPVVKDEIGIKLLIKGNNETSKANAVMNAFKTMLRTEAYDAIIILGGGALKVSYTEDESNVFKTLSNMYKESLRKGTCSMPNNEVKDVQDYIYNDYHIPAISISLSCCKYPPAESIPIIWRENLRPLMQLVQNLASGIRAVVTDIFDTPLREAVVRIERKTHHLSKNMAYFKIILLPGDYNLKVSCRGYATKSLSVRVTEQSVTDLTIKMDKLPVDETHLKENDQDRELSALNQMLYDLNQKYGQLTSLHTIGKLKHGDEIMSLEIGGESDRRKIGGPSIIFLSGLLNGAPVTSKVLLHFASYLLNQYKKDQVVTKYLNTYTIYVVPDLLSTFSSNRSCEPSSSTTLRFPINVVLNEDAAMLISWFKKVNAHLAVNLNSGAEHVEIPVGEKYGNDHVYNNMYNNENNRYSILQNLAFTYVKHNRYMTSASSKCNYTSYTSNNRILEAVKGIGGRMEDSLMDLLYFKTNTIMMDAYITCCNTDDSESIWQNNKASLLAVIEELQGVKGFVLDENNGPIDNAVLSYDGSMHHIRNGNMGQYWLLLSSGSHIITVTAPGYIKESKLISVPSVKVFSSLMFKLKRDDSIFGIPIHMFIVIASSACIGIIVLIIFICAKCQSYRNTQKNNRKGYAFSLLKEGTSFFDDDEKEIEIFRRPLNGHMQNNYEVERPYFDDDNMSSSEDGSDLEFIKPDQEWERRISKDTR</sequence>
<dbReference type="InterPro" id="IPR000834">
    <property type="entry name" value="Peptidase_M14"/>
</dbReference>
<feature type="domain" description="Peptidase M14" evidence="12">
    <location>
        <begin position="451"/>
        <end position="753"/>
    </location>
</feature>